<dbReference type="GO" id="GO:0034496">
    <property type="term" value="P:multivesicular body membrane disassembly"/>
    <property type="evidence" value="ECO:0007669"/>
    <property type="project" value="TreeGrafter"/>
</dbReference>
<sequence length="1039" mass="113318">MQPSRWKRKKRSSGSILMGFEVLVSLLAISPLPGIASAQSPFIQPQIPLPGPQPVDTDHEFSLRHIFHHGTYRYPLLHKRLDIKPDAELWVASEDGEGREPVHRLRASSRSVNIQRLTDRRVSVVEDHLLTARLTSSPVALSSDYWTLDEVDAPDVTDKETVLSLARMTANAYIMLPGTEQWADVNPRFNHSNSFGWESDGLRGHIYADKSNSTIIVALKGTSAALFDGEETTTNDKVNDNLFFSCCCAQGGQYFWRQVCDCYTSTYTCNATCVRKALKAENRYYRAALDLYANVTEIYPNSNIWLAGHSLGGSVSSMLGMTYGLPVVTFEAVPEALPASRLGLPSPPGSDPSSPQKRNYTGAYHFGHTADPVYMGTCNGATSVCTLGGYAMQSSCHTGQLCTYDTVEDLGWRVGIGTHRIRAVIADVIEKYDTVPECAPFTECVDCNNWKFFESNGTEPTSTSTRTSTATRTRTSTCKTPGWWGCLDPTTTATTTATTSTATTTTSTCKTPGWFGCKDPTTTSTVPTASPAPTITPTSPPTTTASTTSSCETPGWFGCKDPTSTTSSPDPTTTSTTTSSCETPGWFWGCDDATTTESPGHPITPPPDATSTSATSSPSGHTYLTPAACIKYTSGSIEDILGYDSNEVVNKSLWDFLHPDELSFAKRIHSQSVGHDIAAGLGYFQIKHKLGYWVGAECVFNVVYDVLVASTSIYQRGSRSHQKRATDAPVVRRLFSQSQFDPRYNMLAYISSKFSQVPRGPSHEPRAALFLNRFTRSSNIIYATPSVARVLGLRPADLVSKSFYYCIEECCLHGAVRCIESAKSNDTIAYLRFWFRNPLQDENGTENRTGYGSELQDHEEEDDDDDDEMLYENRLDSQHSLDKCNITTNTDSSRARINIQPPINNNRQRIEVEAVVSCSSDGLVVVLRRALAPIPPSLEKPGHPVYANCLFASPWATGSTASASVQCNPDDQQPLPIPPSPTGSEKGKLMDTIRDVAVLAWAVVGTNNSLKLYGQGNPTGESQPPDGPSSSSDSSAEED</sequence>
<reference evidence="23 24" key="1">
    <citation type="submission" date="2017-10" db="EMBL/GenBank/DDBJ databases">
        <title>Comparative genomics in systemic dimorphic fungi from Ajellomycetaceae.</title>
        <authorList>
            <person name="Munoz J.F."/>
            <person name="Mcewen J.G."/>
            <person name="Clay O.K."/>
            <person name="Cuomo C.A."/>
        </authorList>
    </citation>
    <scope>NUCLEOTIDE SEQUENCE [LARGE SCALE GENOMIC DNA]</scope>
    <source>
        <strain evidence="23 24">UAMH130</strain>
    </source>
</reference>
<evidence type="ECO:0000313" key="24">
    <source>
        <dbReference type="Proteomes" id="UP000224080"/>
    </source>
</evidence>
<evidence type="ECO:0000256" key="1">
    <source>
        <dbReference type="ARBA" id="ARBA00001024"/>
    </source>
</evidence>
<dbReference type="GO" id="GO:0046461">
    <property type="term" value="P:neutral lipid catabolic process"/>
    <property type="evidence" value="ECO:0007669"/>
    <property type="project" value="TreeGrafter"/>
</dbReference>
<evidence type="ECO:0000256" key="8">
    <source>
        <dbReference type="ARBA" id="ARBA00019241"/>
    </source>
</evidence>
<evidence type="ECO:0000256" key="2">
    <source>
        <dbReference type="ARBA" id="ARBA00004270"/>
    </source>
</evidence>
<evidence type="ECO:0000256" key="11">
    <source>
        <dbReference type="ARBA" id="ARBA00022801"/>
    </source>
</evidence>
<keyword evidence="17" id="KW-0472">Membrane</keyword>
<feature type="region of interest" description="Disordered" evidence="21">
    <location>
        <begin position="592"/>
        <end position="619"/>
    </location>
</feature>
<evidence type="ECO:0000256" key="12">
    <source>
        <dbReference type="ARBA" id="ARBA00022963"/>
    </source>
</evidence>
<evidence type="ECO:0000256" key="21">
    <source>
        <dbReference type="SAM" id="MobiDB-lite"/>
    </source>
</evidence>
<keyword evidence="14" id="KW-1133">Transmembrane helix</keyword>
<protein>
    <recommendedName>
        <fullName evidence="7">Putative lipase ATG15</fullName>
        <ecNumber evidence="6">3.1.1.3</ecNumber>
    </recommendedName>
    <alternativeName>
        <fullName evidence="20">Autophagy-related protein 15</fullName>
    </alternativeName>
    <alternativeName>
        <fullName evidence="8">Putative lipase atg15</fullName>
    </alternativeName>
</protein>
<dbReference type="InterPro" id="IPR000014">
    <property type="entry name" value="PAS"/>
</dbReference>
<gene>
    <name evidence="23" type="ORF">GX51_06684</name>
</gene>
<dbReference type="STRING" id="2060905.A0A2B7WQA7"/>
<dbReference type="GO" id="GO:0034727">
    <property type="term" value="P:piecemeal microautophagy of the nucleus"/>
    <property type="evidence" value="ECO:0007669"/>
    <property type="project" value="TreeGrafter"/>
</dbReference>
<dbReference type="PANTHER" id="PTHR47175:SF2">
    <property type="entry name" value="LIPASE ATG15-RELATED"/>
    <property type="match status" value="1"/>
</dbReference>
<feature type="compositionally biased region" description="Polar residues" evidence="21">
    <location>
        <begin position="1010"/>
        <end position="1020"/>
    </location>
</feature>
<comment type="caution">
    <text evidence="23">The sequence shown here is derived from an EMBL/GenBank/DDBJ whole genome shotgun (WGS) entry which is preliminary data.</text>
</comment>
<keyword evidence="11" id="KW-0378">Hydrolase</keyword>
<comment type="subunit">
    <text evidence="5">Binds to both phosphatidylinositol (PI) and phosphatidylinositol 3,5-bisphosphate (PIP2).</text>
</comment>
<keyword evidence="15" id="KW-0072">Autophagy</keyword>
<dbReference type="SMART" id="SM00091">
    <property type="entry name" value="PAS"/>
    <property type="match status" value="2"/>
</dbReference>
<dbReference type="FunFam" id="3.40.50.1820:FF:000129">
    <property type="entry name" value="Autophagy related lipase Atg15, putative"/>
    <property type="match status" value="1"/>
</dbReference>
<dbReference type="GO" id="GO:0032585">
    <property type="term" value="C:multivesicular body membrane"/>
    <property type="evidence" value="ECO:0007669"/>
    <property type="project" value="UniProtKB-SubCell"/>
</dbReference>
<keyword evidence="12" id="KW-0442">Lipid degradation</keyword>
<evidence type="ECO:0000256" key="13">
    <source>
        <dbReference type="ARBA" id="ARBA00022968"/>
    </source>
</evidence>
<comment type="function">
    <text evidence="19">Lipase which is essential for lysis of subvacuolar cytoplasm to vacuole targeted bodies and intravacuolar autophagic bodies. Involved in the lysis of intravacuolar multivesicular body (MVB) vesicles. The intravacuolar membrane disintegration by ATG15 is critical to life span extension.</text>
</comment>
<dbReference type="PROSITE" id="PS50112">
    <property type="entry name" value="PAS"/>
    <property type="match status" value="1"/>
</dbReference>
<dbReference type="GO" id="GO:0004806">
    <property type="term" value="F:triacylglycerol lipase activity"/>
    <property type="evidence" value="ECO:0007669"/>
    <property type="project" value="UniProtKB-EC"/>
</dbReference>
<keyword evidence="18" id="KW-0325">Glycoprotein</keyword>
<evidence type="ECO:0000313" key="23">
    <source>
        <dbReference type="EMBL" id="PGG98677.1"/>
    </source>
</evidence>
<evidence type="ECO:0000256" key="19">
    <source>
        <dbReference type="ARBA" id="ARBA00024663"/>
    </source>
</evidence>
<evidence type="ECO:0000256" key="20">
    <source>
        <dbReference type="ARBA" id="ARBA00029828"/>
    </source>
</evidence>
<evidence type="ECO:0000256" key="4">
    <source>
        <dbReference type="ARBA" id="ARBA00010701"/>
    </source>
</evidence>
<dbReference type="AlphaFoldDB" id="A0A2B7WQA7"/>
<keyword evidence="13" id="KW-0735">Signal-anchor</keyword>
<keyword evidence="9" id="KW-0812">Transmembrane</keyword>
<accession>A0A2B7WQA7</accession>
<evidence type="ECO:0000256" key="15">
    <source>
        <dbReference type="ARBA" id="ARBA00023006"/>
    </source>
</evidence>
<keyword evidence="16" id="KW-0443">Lipid metabolism</keyword>
<dbReference type="GO" id="GO:0005775">
    <property type="term" value="C:vacuolar lumen"/>
    <property type="evidence" value="ECO:0007669"/>
    <property type="project" value="TreeGrafter"/>
</dbReference>
<feature type="region of interest" description="Disordered" evidence="21">
    <location>
        <begin position="1010"/>
        <end position="1039"/>
    </location>
</feature>
<feature type="compositionally biased region" description="Low complexity" evidence="21">
    <location>
        <begin position="1021"/>
        <end position="1039"/>
    </location>
</feature>
<feature type="region of interest" description="Disordered" evidence="21">
    <location>
        <begin position="844"/>
        <end position="866"/>
    </location>
</feature>
<evidence type="ECO:0000256" key="10">
    <source>
        <dbReference type="ARBA" id="ARBA00022753"/>
    </source>
</evidence>
<keyword evidence="10" id="KW-0967">Endosome</keyword>
<evidence type="ECO:0000256" key="5">
    <source>
        <dbReference type="ARBA" id="ARBA00011137"/>
    </source>
</evidence>
<dbReference type="CDD" id="cd00130">
    <property type="entry name" value="PAS"/>
    <property type="match status" value="1"/>
</dbReference>
<evidence type="ECO:0000259" key="22">
    <source>
        <dbReference type="PROSITE" id="PS50112"/>
    </source>
</evidence>
<evidence type="ECO:0000256" key="3">
    <source>
        <dbReference type="ARBA" id="ARBA00004343"/>
    </source>
</evidence>
<evidence type="ECO:0000256" key="6">
    <source>
        <dbReference type="ARBA" id="ARBA00013279"/>
    </source>
</evidence>
<feature type="compositionally biased region" description="Polar residues" evidence="21">
    <location>
        <begin position="960"/>
        <end position="971"/>
    </location>
</feature>
<feature type="domain" description="PAS" evidence="22">
    <location>
        <begin position="630"/>
        <end position="676"/>
    </location>
</feature>
<feature type="compositionally biased region" description="Acidic residues" evidence="21">
    <location>
        <begin position="857"/>
        <end position="866"/>
    </location>
</feature>
<dbReference type="Gene3D" id="3.40.50.1820">
    <property type="entry name" value="alpha/beta hydrolase"/>
    <property type="match status" value="1"/>
</dbReference>
<proteinExistence type="inferred from homology"/>
<evidence type="ECO:0000256" key="17">
    <source>
        <dbReference type="ARBA" id="ARBA00023136"/>
    </source>
</evidence>
<evidence type="ECO:0000256" key="16">
    <source>
        <dbReference type="ARBA" id="ARBA00023098"/>
    </source>
</evidence>
<name>A0A2B7WQA7_9EURO</name>
<dbReference type="SUPFAM" id="SSF53474">
    <property type="entry name" value="alpha/beta-Hydrolases"/>
    <property type="match status" value="1"/>
</dbReference>
<dbReference type="EC" id="3.1.1.3" evidence="6"/>
<dbReference type="CDD" id="cd00519">
    <property type="entry name" value="Lipase_3"/>
    <property type="match status" value="1"/>
</dbReference>
<organism evidence="23 24">
    <name type="scientific">Blastomyces parvus</name>
    <dbReference type="NCBI Taxonomy" id="2060905"/>
    <lineage>
        <taxon>Eukaryota</taxon>
        <taxon>Fungi</taxon>
        <taxon>Dikarya</taxon>
        <taxon>Ascomycota</taxon>
        <taxon>Pezizomycotina</taxon>
        <taxon>Eurotiomycetes</taxon>
        <taxon>Eurotiomycetidae</taxon>
        <taxon>Onygenales</taxon>
        <taxon>Ajellomycetaceae</taxon>
        <taxon>Blastomyces</taxon>
    </lineage>
</organism>
<dbReference type="Gene3D" id="3.30.450.20">
    <property type="entry name" value="PAS domain"/>
    <property type="match status" value="1"/>
</dbReference>
<dbReference type="Proteomes" id="UP000224080">
    <property type="component" value="Unassembled WGS sequence"/>
</dbReference>
<evidence type="ECO:0000256" key="9">
    <source>
        <dbReference type="ARBA" id="ARBA00022692"/>
    </source>
</evidence>
<dbReference type="InterPro" id="IPR029058">
    <property type="entry name" value="AB_hydrolase_fold"/>
</dbReference>
<feature type="region of interest" description="Disordered" evidence="21">
    <location>
        <begin position="521"/>
        <end position="550"/>
    </location>
</feature>
<comment type="similarity">
    <text evidence="4">Belongs to the AB hydrolase superfamily. Lipase family.</text>
</comment>
<dbReference type="OrthoDB" id="58570at2759"/>
<feature type="compositionally biased region" description="Low complexity" evidence="21">
    <location>
        <begin position="609"/>
        <end position="619"/>
    </location>
</feature>
<dbReference type="SUPFAM" id="SSF55785">
    <property type="entry name" value="PYP-like sensor domain (PAS domain)"/>
    <property type="match status" value="1"/>
</dbReference>
<comment type="catalytic activity">
    <reaction evidence="1">
        <text>a triacylglycerol + H2O = a diacylglycerol + a fatty acid + H(+)</text>
        <dbReference type="Rhea" id="RHEA:12044"/>
        <dbReference type="ChEBI" id="CHEBI:15377"/>
        <dbReference type="ChEBI" id="CHEBI:15378"/>
        <dbReference type="ChEBI" id="CHEBI:17855"/>
        <dbReference type="ChEBI" id="CHEBI:18035"/>
        <dbReference type="ChEBI" id="CHEBI:28868"/>
        <dbReference type="EC" id="3.1.1.3"/>
    </reaction>
</comment>
<dbReference type="InterPro" id="IPR035965">
    <property type="entry name" value="PAS-like_dom_sf"/>
</dbReference>
<comment type="subcellular location">
    <subcellularLocation>
        <location evidence="3">Endosome</location>
        <location evidence="3">Multivesicular body membrane</location>
        <topology evidence="3">Single-pass type II membrane protein</topology>
    </subcellularLocation>
    <subcellularLocation>
        <location evidence="2">Prevacuolar compartment membrane</location>
        <topology evidence="2">Single-pass type II membrane protein</topology>
    </subcellularLocation>
</comment>
<evidence type="ECO:0000256" key="18">
    <source>
        <dbReference type="ARBA" id="ARBA00023180"/>
    </source>
</evidence>
<dbReference type="GO" id="GO:0006660">
    <property type="term" value="P:phosphatidylserine catabolic process"/>
    <property type="evidence" value="ECO:0007669"/>
    <property type="project" value="TreeGrafter"/>
</dbReference>
<dbReference type="InterPro" id="IPR013655">
    <property type="entry name" value="PAS_fold_3"/>
</dbReference>
<evidence type="ECO:0000256" key="14">
    <source>
        <dbReference type="ARBA" id="ARBA00022989"/>
    </source>
</evidence>
<dbReference type="Pfam" id="PF08447">
    <property type="entry name" value="PAS_3"/>
    <property type="match status" value="1"/>
</dbReference>
<dbReference type="EMBL" id="PDNC01000115">
    <property type="protein sequence ID" value="PGG98677.1"/>
    <property type="molecule type" value="Genomic_DNA"/>
</dbReference>
<dbReference type="InterPro" id="IPR050805">
    <property type="entry name" value="ATG15_Lipase"/>
</dbReference>
<feature type="region of interest" description="Disordered" evidence="21">
    <location>
        <begin position="960"/>
        <end position="987"/>
    </location>
</feature>
<keyword evidence="24" id="KW-1185">Reference proteome</keyword>
<dbReference type="PANTHER" id="PTHR47175">
    <property type="entry name" value="LIPASE ATG15-RELATED"/>
    <property type="match status" value="1"/>
</dbReference>
<evidence type="ECO:0000256" key="7">
    <source>
        <dbReference type="ARBA" id="ARBA00018542"/>
    </source>
</evidence>
<dbReference type="GO" id="GO:0004620">
    <property type="term" value="F:phospholipase activity"/>
    <property type="evidence" value="ECO:0007669"/>
    <property type="project" value="TreeGrafter"/>
</dbReference>